<dbReference type="InterPro" id="IPR029071">
    <property type="entry name" value="Ubiquitin-like_domsf"/>
</dbReference>
<organism evidence="2 3">
    <name type="scientific">Streblomastix strix</name>
    <dbReference type="NCBI Taxonomy" id="222440"/>
    <lineage>
        <taxon>Eukaryota</taxon>
        <taxon>Metamonada</taxon>
        <taxon>Preaxostyla</taxon>
        <taxon>Oxymonadida</taxon>
        <taxon>Streblomastigidae</taxon>
        <taxon>Streblomastix</taxon>
    </lineage>
</organism>
<dbReference type="CDD" id="cd17039">
    <property type="entry name" value="Ubl_ubiquitin_like"/>
    <property type="match status" value="1"/>
</dbReference>
<evidence type="ECO:0000313" key="3">
    <source>
        <dbReference type="Proteomes" id="UP000324800"/>
    </source>
</evidence>
<dbReference type="Proteomes" id="UP000324800">
    <property type="component" value="Unassembled WGS sequence"/>
</dbReference>
<evidence type="ECO:0000313" key="2">
    <source>
        <dbReference type="EMBL" id="KAA6356527.1"/>
    </source>
</evidence>
<feature type="domain" description="Ubiquitin-like" evidence="1">
    <location>
        <begin position="7"/>
        <end position="68"/>
    </location>
</feature>
<gene>
    <name evidence="2" type="ORF">EZS28_047946</name>
</gene>
<dbReference type="InterPro" id="IPR000626">
    <property type="entry name" value="Ubiquitin-like_dom"/>
</dbReference>
<dbReference type="PROSITE" id="PS50053">
    <property type="entry name" value="UBIQUITIN_2"/>
    <property type="match status" value="1"/>
</dbReference>
<accession>A0A5J4TEC9</accession>
<sequence length="325" mass="38375">MTKYVGISFCADDTVLDLKRKISQKLSVPVEKQRLKQKLGYKKVVLQNNSLLRDKQISQDSELFLLTEPRDLRIHMQNGKQIKLSVQNDEKVRDVRDRACREAKINPIGLFLNKHKKILDENMIMGEIGWNYGDRLTIQKKIIFVIIKTTKEEKSEWIYEDEKVIELKKKIQLFDVAVPQCQILRRKDARGQEIILNDELTLTQNNVKINEVLTLEYITIDLTIYFKEEKYKLKDVNSSITIRQLKQMVYDKSRFTGSIEEFEIIEGKSDPCQWKQFETKNYERLCDKQVKNGMILTIIDEKEDLIFKVKIQIEQEKIIDLITIV</sequence>
<comment type="caution">
    <text evidence="2">The sequence shown here is derived from an EMBL/GenBank/DDBJ whole genome shotgun (WGS) entry which is preliminary data.</text>
</comment>
<feature type="non-terminal residue" evidence="2">
    <location>
        <position position="325"/>
    </location>
</feature>
<dbReference type="Gene3D" id="3.10.20.90">
    <property type="entry name" value="Phosphatidylinositol 3-kinase Catalytic Subunit, Chain A, domain 1"/>
    <property type="match status" value="1"/>
</dbReference>
<dbReference type="AlphaFoldDB" id="A0A5J4TEC9"/>
<proteinExistence type="predicted"/>
<dbReference type="OrthoDB" id="267397at2759"/>
<dbReference type="Pfam" id="PF00240">
    <property type="entry name" value="ubiquitin"/>
    <property type="match status" value="1"/>
</dbReference>
<name>A0A5J4TEC9_9EUKA</name>
<dbReference type="EMBL" id="SNRW01032832">
    <property type="protein sequence ID" value="KAA6356527.1"/>
    <property type="molecule type" value="Genomic_DNA"/>
</dbReference>
<dbReference type="SUPFAM" id="SSF54236">
    <property type="entry name" value="Ubiquitin-like"/>
    <property type="match status" value="2"/>
</dbReference>
<reference evidence="2 3" key="1">
    <citation type="submission" date="2019-03" db="EMBL/GenBank/DDBJ databases">
        <title>Single cell metagenomics reveals metabolic interactions within the superorganism composed of flagellate Streblomastix strix and complex community of Bacteroidetes bacteria on its surface.</title>
        <authorList>
            <person name="Treitli S.C."/>
            <person name="Kolisko M."/>
            <person name="Husnik F."/>
            <person name="Keeling P."/>
            <person name="Hampl V."/>
        </authorList>
    </citation>
    <scope>NUCLEOTIDE SEQUENCE [LARGE SCALE GENOMIC DNA]</scope>
    <source>
        <strain evidence="2">ST1C</strain>
    </source>
</reference>
<evidence type="ECO:0000259" key="1">
    <source>
        <dbReference type="PROSITE" id="PS50053"/>
    </source>
</evidence>
<protein>
    <recommendedName>
        <fullName evidence="1">Ubiquitin-like domain-containing protein</fullName>
    </recommendedName>
</protein>